<proteinExistence type="predicted"/>
<name>A0A0E9Y1N3_ANGAN</name>
<sequence length="79" mass="8872">MAQAVGLLDQDQFSCSICLDLLKDPWLFPVDTVTVWAVLRAAGIRMIILVSTAVPSADRPSLQGLSWAETPCWLKWWRN</sequence>
<dbReference type="AlphaFoldDB" id="A0A0E9Y1N3"/>
<dbReference type="EMBL" id="GBXM01000532">
    <property type="protein sequence ID" value="JAI08046.1"/>
    <property type="molecule type" value="Transcribed_RNA"/>
</dbReference>
<reference evidence="1" key="1">
    <citation type="submission" date="2014-11" db="EMBL/GenBank/DDBJ databases">
        <authorList>
            <person name="Amaro Gonzalez C."/>
        </authorList>
    </citation>
    <scope>NUCLEOTIDE SEQUENCE</scope>
</reference>
<evidence type="ECO:0000313" key="1">
    <source>
        <dbReference type="EMBL" id="JAI08046.1"/>
    </source>
</evidence>
<accession>A0A0E9Y1N3</accession>
<reference evidence="1" key="2">
    <citation type="journal article" date="2015" name="Fish Shellfish Immunol.">
        <title>Early steps in the European eel (Anguilla anguilla)-Vibrio vulnificus interaction in the gills: Role of the RtxA13 toxin.</title>
        <authorList>
            <person name="Callol A."/>
            <person name="Pajuelo D."/>
            <person name="Ebbesson L."/>
            <person name="Teles M."/>
            <person name="MacKenzie S."/>
            <person name="Amaro C."/>
        </authorList>
    </citation>
    <scope>NUCLEOTIDE SEQUENCE</scope>
</reference>
<organism evidence="1">
    <name type="scientific">Anguilla anguilla</name>
    <name type="common">European freshwater eel</name>
    <name type="synonym">Muraena anguilla</name>
    <dbReference type="NCBI Taxonomy" id="7936"/>
    <lineage>
        <taxon>Eukaryota</taxon>
        <taxon>Metazoa</taxon>
        <taxon>Chordata</taxon>
        <taxon>Craniata</taxon>
        <taxon>Vertebrata</taxon>
        <taxon>Euteleostomi</taxon>
        <taxon>Actinopterygii</taxon>
        <taxon>Neopterygii</taxon>
        <taxon>Teleostei</taxon>
        <taxon>Anguilliformes</taxon>
        <taxon>Anguillidae</taxon>
        <taxon>Anguilla</taxon>
    </lineage>
</organism>
<protein>
    <submittedName>
        <fullName evidence="1">Uncharacterized protein</fullName>
    </submittedName>
</protein>